<feature type="compositionally biased region" description="Basic and acidic residues" evidence="1">
    <location>
        <begin position="120"/>
        <end position="129"/>
    </location>
</feature>
<dbReference type="PROSITE" id="PS51840">
    <property type="entry name" value="C2_NT"/>
    <property type="match status" value="1"/>
</dbReference>
<dbReference type="PANTHER" id="PTHR21456:SF1">
    <property type="entry name" value="C2 NT-TYPE DOMAIN-CONTAINING PROTEIN"/>
    <property type="match status" value="1"/>
</dbReference>
<evidence type="ECO:0000256" key="1">
    <source>
        <dbReference type="SAM" id="MobiDB-lite"/>
    </source>
</evidence>
<dbReference type="Pfam" id="PF10358">
    <property type="entry name" value="NT-C2"/>
    <property type="match status" value="1"/>
</dbReference>
<dbReference type="InterPro" id="IPR019448">
    <property type="entry name" value="NT-C2"/>
</dbReference>
<dbReference type="AlphaFoldDB" id="A0A8E2AKJ4"/>
<feature type="compositionally biased region" description="Polar residues" evidence="1">
    <location>
        <begin position="431"/>
        <end position="463"/>
    </location>
</feature>
<feature type="domain" description="C2 NT-type" evidence="2">
    <location>
        <begin position="30"/>
        <end position="283"/>
    </location>
</feature>
<dbReference type="EMBL" id="KV722556">
    <property type="protein sequence ID" value="OCH85898.1"/>
    <property type="molecule type" value="Genomic_DNA"/>
</dbReference>
<evidence type="ECO:0000313" key="3">
    <source>
        <dbReference type="EMBL" id="OCH85898.1"/>
    </source>
</evidence>
<accession>A0A8E2AKJ4</accession>
<evidence type="ECO:0000259" key="2">
    <source>
        <dbReference type="PROSITE" id="PS51840"/>
    </source>
</evidence>
<feature type="compositionally biased region" description="Low complexity" evidence="1">
    <location>
        <begin position="7"/>
        <end position="23"/>
    </location>
</feature>
<proteinExistence type="predicted"/>
<keyword evidence="4" id="KW-1185">Reference proteome</keyword>
<organism evidence="3 4">
    <name type="scientific">Obba rivulosa</name>
    <dbReference type="NCBI Taxonomy" id="1052685"/>
    <lineage>
        <taxon>Eukaryota</taxon>
        <taxon>Fungi</taxon>
        <taxon>Dikarya</taxon>
        <taxon>Basidiomycota</taxon>
        <taxon>Agaricomycotina</taxon>
        <taxon>Agaricomycetes</taxon>
        <taxon>Polyporales</taxon>
        <taxon>Gelatoporiaceae</taxon>
        <taxon>Obba</taxon>
    </lineage>
</organism>
<dbReference type="OrthoDB" id="3365224at2759"/>
<name>A0A8E2AKJ4_9APHY</name>
<feature type="compositionally biased region" description="Basic residues" evidence="1">
    <location>
        <begin position="79"/>
        <end position="91"/>
    </location>
</feature>
<feature type="compositionally biased region" description="Basic residues" evidence="1">
    <location>
        <begin position="476"/>
        <end position="487"/>
    </location>
</feature>
<feature type="compositionally biased region" description="Low complexity" evidence="1">
    <location>
        <begin position="169"/>
        <end position="180"/>
    </location>
</feature>
<protein>
    <recommendedName>
        <fullName evidence="2">C2 NT-type domain-containing protein</fullName>
    </recommendedName>
</protein>
<reference evidence="3 4" key="1">
    <citation type="submission" date="2016-07" db="EMBL/GenBank/DDBJ databases">
        <title>Draft genome of the white-rot fungus Obba rivulosa 3A-2.</title>
        <authorList>
            <consortium name="DOE Joint Genome Institute"/>
            <person name="Miettinen O."/>
            <person name="Riley R."/>
            <person name="Acob R."/>
            <person name="Barry K."/>
            <person name="Cullen D."/>
            <person name="De Vries R."/>
            <person name="Hainaut M."/>
            <person name="Hatakka A."/>
            <person name="Henrissat B."/>
            <person name="Hilden K."/>
            <person name="Kuo R."/>
            <person name="Labutti K."/>
            <person name="Lipzen A."/>
            <person name="Makela M.R."/>
            <person name="Sandor L."/>
            <person name="Spatafora J.W."/>
            <person name="Grigoriev I.V."/>
            <person name="Hibbett D.S."/>
        </authorList>
    </citation>
    <scope>NUCLEOTIDE SEQUENCE [LARGE SCALE GENOMIC DNA]</scope>
    <source>
        <strain evidence="3 4">3A-2</strain>
    </source>
</reference>
<dbReference type="Proteomes" id="UP000250043">
    <property type="component" value="Unassembled WGS sequence"/>
</dbReference>
<dbReference type="PANTHER" id="PTHR21456">
    <property type="entry name" value="FAMILY WITH SEQUENCE SIMILARITY 102"/>
    <property type="match status" value="1"/>
</dbReference>
<feature type="region of interest" description="Disordered" evidence="1">
    <location>
        <begin position="407"/>
        <end position="516"/>
    </location>
</feature>
<feature type="region of interest" description="Disordered" evidence="1">
    <location>
        <begin position="1"/>
        <end position="23"/>
    </location>
</feature>
<feature type="region of interest" description="Disordered" evidence="1">
    <location>
        <begin position="79"/>
        <end position="98"/>
    </location>
</feature>
<dbReference type="InterPro" id="IPR039931">
    <property type="entry name" value="EEIG1/2-like"/>
</dbReference>
<gene>
    <name evidence="3" type="ORF">OBBRIDRAFT_784128</name>
</gene>
<feature type="region of interest" description="Disordered" evidence="1">
    <location>
        <begin position="105"/>
        <end position="188"/>
    </location>
</feature>
<evidence type="ECO:0000313" key="4">
    <source>
        <dbReference type="Proteomes" id="UP000250043"/>
    </source>
</evidence>
<sequence length="516" mass="55983">MMPATPRPSTSRSSTSSDVSTTTHGLRSQLGQFLPKHALFHVRLYIDQLSNVPLISGEFAVRWKFKNVHSGPGLLAKMKARRARSATRGKGKGKERSVEPMIEITTEDGSGHSADIDGDSSAHEDDTHDLLSLAAPDTDGSSGGMYGEFLTASPPGTPVISSAPVRTDSSSSTQSQSQSRSEGRGVTPWAPLRNYNVKWQHTVDLVLQMDVHRETGDLLPSELKLVVMQRVVPGDPNSPRQPRVGAVYLNLAEYADMGPVTRQYLLRQSKTNATLKLTIELEHVGGEKNYRAPPLRKGEILASVSGLLANNELLRMPLTRELDRYTNGDLCPADEDDETDEFDSATARTRCNPYTDKKGQLIPERLANSHGLHATENLIEALFNPLPSTSPVQTPFTYFVPREIERTKSDSAADASSDSLANGSGAERRSIASSRTSTGDSFASGSAASVYTSASGSDRSSVNGLGLESVPETKPNKHWWQKLRSHPSHASTPVPHHFKSPTPFPPPEVVVSHRGP</sequence>